<dbReference type="GO" id="GO:0005634">
    <property type="term" value="C:nucleus"/>
    <property type="evidence" value="ECO:0007669"/>
    <property type="project" value="UniProtKB-SubCell"/>
</dbReference>
<dbReference type="AlphaFoldDB" id="B3RSV7"/>
<feature type="DNA-binding region" description="TEA" evidence="7">
    <location>
        <begin position="21"/>
        <end position="97"/>
    </location>
</feature>
<comment type="subcellular location">
    <subcellularLocation>
        <location evidence="1 6">Nucleus</location>
    </subcellularLocation>
</comment>
<evidence type="ECO:0000313" key="11">
    <source>
        <dbReference type="Proteomes" id="UP000009022"/>
    </source>
</evidence>
<evidence type="ECO:0000256" key="6">
    <source>
        <dbReference type="PIRNR" id="PIRNR002603"/>
    </source>
</evidence>
<dbReference type="InterPro" id="IPR016361">
    <property type="entry name" value="TEF_metazoa"/>
</dbReference>
<dbReference type="FunCoup" id="B3RSV7">
    <property type="interactions" value="395"/>
</dbReference>
<evidence type="ECO:0000256" key="7">
    <source>
        <dbReference type="PROSITE-ProRule" id="PRU00505"/>
    </source>
</evidence>
<evidence type="ECO:0000256" key="2">
    <source>
        <dbReference type="ARBA" id="ARBA00023015"/>
    </source>
</evidence>
<dbReference type="CTD" id="6751800"/>
<dbReference type="Pfam" id="PF17725">
    <property type="entry name" value="YBD"/>
    <property type="match status" value="1"/>
</dbReference>
<dbReference type="InParanoid" id="B3RSV7"/>
<keyword evidence="2 6" id="KW-0805">Transcription regulation</keyword>
<reference evidence="10 11" key="1">
    <citation type="journal article" date="2008" name="Nature">
        <title>The Trichoplax genome and the nature of placozoans.</title>
        <authorList>
            <person name="Srivastava M."/>
            <person name="Begovic E."/>
            <person name="Chapman J."/>
            <person name="Putnam N.H."/>
            <person name="Hellsten U."/>
            <person name="Kawashima T."/>
            <person name="Kuo A."/>
            <person name="Mitros T."/>
            <person name="Salamov A."/>
            <person name="Carpenter M.L."/>
            <person name="Signorovitch A.Y."/>
            <person name="Moreno M.A."/>
            <person name="Kamm K."/>
            <person name="Grimwood J."/>
            <person name="Schmutz J."/>
            <person name="Shapiro H."/>
            <person name="Grigoriev I.V."/>
            <person name="Buss L.W."/>
            <person name="Schierwater B."/>
            <person name="Dellaporta S.L."/>
            <person name="Rokhsar D.S."/>
        </authorList>
    </citation>
    <scope>NUCLEOTIDE SEQUENCE [LARGE SCALE GENOMIC DNA]</scope>
    <source>
        <strain evidence="10 11">Grell-BS-1999</strain>
    </source>
</reference>
<dbReference type="eggNOG" id="KOG3841">
    <property type="taxonomic scope" value="Eukaryota"/>
</dbReference>
<dbReference type="PhylomeDB" id="B3RSV7"/>
<dbReference type="EMBL" id="DS985243">
    <property type="protein sequence ID" value="EDV26591.1"/>
    <property type="molecule type" value="Genomic_DNA"/>
</dbReference>
<dbReference type="SMART" id="SM00426">
    <property type="entry name" value="TEA"/>
    <property type="match status" value="1"/>
</dbReference>
<dbReference type="InterPro" id="IPR000818">
    <property type="entry name" value="TEA/ATTS_dom"/>
</dbReference>
<sequence length="407" mass="45536">MKNEDDNSSSLDSSDEDVPRGDDAERVWSSDIEQSFQEALAIYPPCGRRKIILSDEGKMYGRNELIARYIKLRTGKHRSRKQVSSHIQVLARKKAREIKNNLKTTDNPSNREIALQAIATMSSAQIVSASALFSNLVSTKPTLSTSGAKATAQPVNASGQQPMEIAAPSSELYPNQPLTTVENPTSLEQSPAMYVTVLAINIKLQEFSAFLTSKIESEPRKHHFVRIGQSNDLKNIESIDIQQILDKFPDGQNGLKDLYSKGPPDAFYLVKFWGDMNITIPEEGAFYGVSSCYESEKQMKILISSKVCSFGKQVVEKVEGEHGSYENGKYVYQATDSPWCDYLITFIGKLRSLPEKYMMNSVLENFTVLQVVINQETKETLLCIAYIFEVSSGDHGTQHRVYRLVMG</sequence>
<accession>B3RSV7</accession>
<dbReference type="GO" id="GO:0048568">
    <property type="term" value="P:embryonic organ development"/>
    <property type="evidence" value="ECO:0000318"/>
    <property type="project" value="GO_Central"/>
</dbReference>
<dbReference type="Proteomes" id="UP000009022">
    <property type="component" value="Unassembled WGS sequence"/>
</dbReference>
<dbReference type="GO" id="GO:0005667">
    <property type="term" value="C:transcription regulator complex"/>
    <property type="evidence" value="ECO:0000318"/>
    <property type="project" value="GO_Central"/>
</dbReference>
<dbReference type="InterPro" id="IPR050937">
    <property type="entry name" value="TEC1_TEAD_TF"/>
</dbReference>
<proteinExistence type="predicted"/>
<dbReference type="GO" id="GO:0000981">
    <property type="term" value="F:DNA-binding transcription factor activity, RNA polymerase II-specific"/>
    <property type="evidence" value="ECO:0000318"/>
    <property type="project" value="GO_Central"/>
</dbReference>
<dbReference type="PROSITE" id="PS51088">
    <property type="entry name" value="TEA_2"/>
    <property type="match status" value="1"/>
</dbReference>
<dbReference type="KEGG" id="tad:TRIADDRAFT_22423"/>
<organism evidence="10 11">
    <name type="scientific">Trichoplax adhaerens</name>
    <name type="common">Trichoplax reptans</name>
    <dbReference type="NCBI Taxonomy" id="10228"/>
    <lineage>
        <taxon>Eukaryota</taxon>
        <taxon>Metazoa</taxon>
        <taxon>Placozoa</taxon>
        <taxon>Uniplacotomia</taxon>
        <taxon>Trichoplacea</taxon>
        <taxon>Trichoplacidae</taxon>
        <taxon>Trichoplax</taxon>
    </lineage>
</organism>
<dbReference type="STRING" id="10228.B3RSV7"/>
<feature type="domain" description="TEA" evidence="9">
    <location>
        <begin position="21"/>
        <end position="97"/>
    </location>
</feature>
<keyword evidence="5 6" id="KW-0539">Nucleus</keyword>
<evidence type="ECO:0000313" key="10">
    <source>
        <dbReference type="EMBL" id="EDV26591.1"/>
    </source>
</evidence>
<evidence type="ECO:0000259" key="9">
    <source>
        <dbReference type="PROSITE" id="PS51088"/>
    </source>
</evidence>
<name>B3RSV7_TRIAD</name>
<evidence type="ECO:0000256" key="3">
    <source>
        <dbReference type="ARBA" id="ARBA00023125"/>
    </source>
</evidence>
<keyword evidence="11" id="KW-1185">Reference proteome</keyword>
<evidence type="ECO:0000256" key="4">
    <source>
        <dbReference type="ARBA" id="ARBA00023163"/>
    </source>
</evidence>
<dbReference type="Pfam" id="PF01285">
    <property type="entry name" value="TEA"/>
    <property type="match status" value="1"/>
</dbReference>
<dbReference type="GeneID" id="6751800"/>
<dbReference type="PANTHER" id="PTHR11834">
    <property type="entry name" value="TRANSCRIPTIONAL ENHANCER FACTOR TEF RELATED"/>
    <property type="match status" value="1"/>
</dbReference>
<dbReference type="GO" id="GO:0000978">
    <property type="term" value="F:RNA polymerase II cis-regulatory region sequence-specific DNA binding"/>
    <property type="evidence" value="ECO:0000318"/>
    <property type="project" value="GO_Central"/>
</dbReference>
<dbReference type="Gene3D" id="2.70.50.80">
    <property type="match status" value="1"/>
</dbReference>
<dbReference type="GO" id="GO:0035329">
    <property type="term" value="P:hippo signaling"/>
    <property type="evidence" value="ECO:0000318"/>
    <property type="project" value="GO_Central"/>
</dbReference>
<dbReference type="PRINTS" id="PR00065">
    <property type="entry name" value="TEADOMAIN"/>
</dbReference>
<dbReference type="OMA" id="TAFHRKV"/>
<dbReference type="InterPro" id="IPR038096">
    <property type="entry name" value="TEA/ATTS_sf"/>
</dbReference>
<dbReference type="InterPro" id="IPR041086">
    <property type="entry name" value="YBD"/>
</dbReference>
<feature type="region of interest" description="Disordered" evidence="8">
    <location>
        <begin position="1"/>
        <end position="24"/>
    </location>
</feature>
<dbReference type="GO" id="GO:0006357">
    <property type="term" value="P:regulation of transcription by RNA polymerase II"/>
    <property type="evidence" value="ECO:0000318"/>
    <property type="project" value="GO_Central"/>
</dbReference>
<keyword evidence="3 6" id="KW-0238">DNA-binding</keyword>
<dbReference type="HOGENOM" id="CLU_012515_0_1_1"/>
<dbReference type="PIRSF" id="PIRSF002603">
    <property type="entry name" value="TEF"/>
    <property type="match status" value="1"/>
</dbReference>
<protein>
    <recommendedName>
        <fullName evidence="9">TEA domain-containing protein</fullName>
    </recommendedName>
</protein>
<dbReference type="RefSeq" id="XP_002110587.1">
    <property type="nucleotide sequence ID" value="XM_002110551.1"/>
</dbReference>
<evidence type="ECO:0000256" key="5">
    <source>
        <dbReference type="ARBA" id="ARBA00023242"/>
    </source>
</evidence>
<dbReference type="PANTHER" id="PTHR11834:SF0">
    <property type="entry name" value="PROTEIN SCALLOPED"/>
    <property type="match status" value="1"/>
</dbReference>
<dbReference type="OrthoDB" id="10006572at2759"/>
<evidence type="ECO:0000256" key="1">
    <source>
        <dbReference type="ARBA" id="ARBA00004123"/>
    </source>
</evidence>
<gene>
    <name evidence="10" type="ORF">TRIADDRAFT_22423</name>
</gene>
<evidence type="ECO:0000256" key="8">
    <source>
        <dbReference type="SAM" id="MobiDB-lite"/>
    </source>
</evidence>
<dbReference type="FunFam" id="2.70.50.80:FF:000003">
    <property type="entry name" value="Scalloped, isoform D"/>
    <property type="match status" value="1"/>
</dbReference>
<keyword evidence="4 6" id="KW-0804">Transcription</keyword>
<dbReference type="Gene3D" id="6.10.20.40">
    <property type="entry name" value="TEA/ATTS domain"/>
    <property type="match status" value="1"/>
</dbReference>